<keyword evidence="3" id="KW-1185">Reference proteome</keyword>
<gene>
    <name evidence="2" type="ORF">JAAARDRAFT_62356</name>
</gene>
<dbReference type="EMBL" id="KL197746">
    <property type="protein sequence ID" value="KDQ51659.1"/>
    <property type="molecule type" value="Genomic_DNA"/>
</dbReference>
<keyword evidence="1" id="KW-0732">Signal</keyword>
<reference evidence="3" key="1">
    <citation type="journal article" date="2014" name="Proc. Natl. Acad. Sci. U.S.A.">
        <title>Extensive sampling of basidiomycete genomes demonstrates inadequacy of the white-rot/brown-rot paradigm for wood decay fungi.</title>
        <authorList>
            <person name="Riley R."/>
            <person name="Salamov A.A."/>
            <person name="Brown D.W."/>
            <person name="Nagy L.G."/>
            <person name="Floudas D."/>
            <person name="Held B.W."/>
            <person name="Levasseur A."/>
            <person name="Lombard V."/>
            <person name="Morin E."/>
            <person name="Otillar R."/>
            <person name="Lindquist E.A."/>
            <person name="Sun H."/>
            <person name="LaButti K.M."/>
            <person name="Schmutz J."/>
            <person name="Jabbour D."/>
            <person name="Luo H."/>
            <person name="Baker S.E."/>
            <person name="Pisabarro A.G."/>
            <person name="Walton J.D."/>
            <person name="Blanchette R.A."/>
            <person name="Henrissat B."/>
            <person name="Martin F."/>
            <person name="Cullen D."/>
            <person name="Hibbett D.S."/>
            <person name="Grigoriev I.V."/>
        </authorList>
    </citation>
    <scope>NUCLEOTIDE SEQUENCE [LARGE SCALE GENOMIC DNA]</scope>
    <source>
        <strain evidence="3">MUCL 33604</strain>
    </source>
</reference>
<evidence type="ECO:0000313" key="2">
    <source>
        <dbReference type="EMBL" id="KDQ51659.1"/>
    </source>
</evidence>
<evidence type="ECO:0000313" key="3">
    <source>
        <dbReference type="Proteomes" id="UP000027265"/>
    </source>
</evidence>
<protein>
    <submittedName>
        <fullName evidence="2">Uncharacterized protein</fullName>
    </submittedName>
</protein>
<dbReference type="InParanoid" id="A0A067PA64"/>
<accession>A0A067PA64</accession>
<dbReference type="AlphaFoldDB" id="A0A067PA64"/>
<name>A0A067PA64_9AGAM</name>
<organism evidence="2 3">
    <name type="scientific">Jaapia argillacea MUCL 33604</name>
    <dbReference type="NCBI Taxonomy" id="933084"/>
    <lineage>
        <taxon>Eukaryota</taxon>
        <taxon>Fungi</taxon>
        <taxon>Dikarya</taxon>
        <taxon>Basidiomycota</taxon>
        <taxon>Agaricomycotina</taxon>
        <taxon>Agaricomycetes</taxon>
        <taxon>Agaricomycetidae</taxon>
        <taxon>Jaapiales</taxon>
        <taxon>Jaapiaceae</taxon>
        <taxon>Jaapia</taxon>
    </lineage>
</organism>
<evidence type="ECO:0000256" key="1">
    <source>
        <dbReference type="SAM" id="SignalP"/>
    </source>
</evidence>
<proteinExistence type="predicted"/>
<dbReference type="Proteomes" id="UP000027265">
    <property type="component" value="Unassembled WGS sequence"/>
</dbReference>
<feature type="signal peptide" evidence="1">
    <location>
        <begin position="1"/>
        <end position="22"/>
    </location>
</feature>
<dbReference type="HOGENOM" id="CLU_1865407_0_0_1"/>
<feature type="chain" id="PRO_5001646556" evidence="1">
    <location>
        <begin position="23"/>
        <end position="137"/>
    </location>
</feature>
<sequence length="137" mass="14860">MDPDLQPIAALFLLCLPFALIAVPPLPSDPPQQPTPTTNNITKLPLHTKFALDVRDARQLMNSDGDIKLGVFREEVMQMGSQGLGCGGGRVGGCWRDGWRWSAVRIGRGKGDMSVTGGGRRRSVHAGIRSGRFGWHV</sequence>